<evidence type="ECO:0000313" key="1">
    <source>
        <dbReference type="EMBL" id="SCX83366.1"/>
    </source>
</evidence>
<name>A0A1G5AZT5_9FLAO</name>
<gene>
    <name evidence="1" type="ORF">SAMN02927903_00205</name>
</gene>
<sequence>MVLMCNFRPQRFYLVKTKLQNLLFIVGLLVSGVAGAQEVTLYEQFNGRYDFVFFGNTLNPHENGSGFPCQTLTQASAALNLAPTDVIAKAYLYWAGSGTGDFNVKLNGIDITPDRTFSHLSNTAGLKYFSAFKDVTQQIIDTGNGDYLLSELDVSEFLVPGSTYCGNATNFAGWAIVVVYENPALPINQLNVYDGLQGVPNQLTITLDNLNVIDNEGAKIGFVAWEGDRLIANNETLRINGILVGNPPLNPTNNAFNGTNSFTNSNTLYNMDLDVYDIQGYIDIGDVSAEIRLTSGQDVVMINTVVTKLNSQLPDATIAIDNIQLPCESREITVDYTVYNVDCTNELPAPARIAVFVDDFYLASTQTTGEIPIGGSESGQITLTIPDIIPDPFELRFSVDNDGNGNGGIVELEESNNDFVTTVAFPVVPEYHALPEVLACNEGLGAGTYNFSGHRDLVVTDPAHGVSFHETLADAQSGQNPILNTENYTATASPTEVFVRIEGPTCYAITSFLLRTRNCPPTVYNYISANEDGYNDDFFIDGLRDIFLNFKLSVYNRWGQLVWMGNNNMPNWTGNNNQGFIPLDGRTPDGTYFYILELNDPDYPAPLKGYLYYKK</sequence>
<dbReference type="STRING" id="490189.SAMN02927903_00205"/>
<reference evidence="1 2" key="1">
    <citation type="submission" date="2016-10" db="EMBL/GenBank/DDBJ databases">
        <authorList>
            <person name="de Groot N.N."/>
        </authorList>
    </citation>
    <scope>NUCLEOTIDE SEQUENCE [LARGE SCALE GENOMIC DNA]</scope>
    <source>
        <strain evidence="1 2">CGMCC 1.7031</strain>
    </source>
</reference>
<dbReference type="EMBL" id="FMVF01000002">
    <property type="protein sequence ID" value="SCX83366.1"/>
    <property type="molecule type" value="Genomic_DNA"/>
</dbReference>
<protein>
    <submittedName>
        <fullName evidence="1">Gliding motility-associated C-terminal domain-containing protein</fullName>
    </submittedName>
</protein>
<dbReference type="AlphaFoldDB" id="A0A1G5AZT5"/>
<dbReference type="Proteomes" id="UP000199354">
    <property type="component" value="Unassembled WGS sequence"/>
</dbReference>
<evidence type="ECO:0000313" key="2">
    <source>
        <dbReference type="Proteomes" id="UP000199354"/>
    </source>
</evidence>
<organism evidence="1 2">
    <name type="scientific">Flavobacterium caeni</name>
    <dbReference type="NCBI Taxonomy" id="490189"/>
    <lineage>
        <taxon>Bacteria</taxon>
        <taxon>Pseudomonadati</taxon>
        <taxon>Bacteroidota</taxon>
        <taxon>Flavobacteriia</taxon>
        <taxon>Flavobacteriales</taxon>
        <taxon>Flavobacteriaceae</taxon>
        <taxon>Flavobacterium</taxon>
    </lineage>
</organism>
<proteinExistence type="predicted"/>
<dbReference type="InterPro" id="IPR013783">
    <property type="entry name" value="Ig-like_fold"/>
</dbReference>
<dbReference type="Gene3D" id="2.60.40.10">
    <property type="entry name" value="Immunoglobulins"/>
    <property type="match status" value="1"/>
</dbReference>
<accession>A0A1G5AZT5</accession>
<dbReference type="Pfam" id="PF13585">
    <property type="entry name" value="CHU_C"/>
    <property type="match status" value="1"/>
</dbReference>
<keyword evidence="2" id="KW-1185">Reference proteome</keyword>